<evidence type="ECO:0008006" key="4">
    <source>
        <dbReference type="Google" id="ProtNLM"/>
    </source>
</evidence>
<protein>
    <recommendedName>
        <fullName evidence="4">ABC transporter permease</fullName>
    </recommendedName>
</protein>
<feature type="transmembrane region" description="Helical" evidence="1">
    <location>
        <begin position="233"/>
        <end position="252"/>
    </location>
</feature>
<evidence type="ECO:0000313" key="3">
    <source>
        <dbReference type="Proteomes" id="UP000398619"/>
    </source>
</evidence>
<dbReference type="Pfam" id="PF06182">
    <property type="entry name" value="ABC2_membrane_6"/>
    <property type="match status" value="1"/>
</dbReference>
<dbReference type="PANTHER" id="PTHR36833:SF1">
    <property type="entry name" value="INTEGRAL MEMBRANE TRANSPORT PROTEIN"/>
    <property type="match status" value="1"/>
</dbReference>
<dbReference type="EMBL" id="CABHNM010000054">
    <property type="protein sequence ID" value="VUX16914.1"/>
    <property type="molecule type" value="Genomic_DNA"/>
</dbReference>
<feature type="transmembrane region" description="Helical" evidence="1">
    <location>
        <begin position="149"/>
        <end position="169"/>
    </location>
</feature>
<evidence type="ECO:0000256" key="1">
    <source>
        <dbReference type="SAM" id="Phobius"/>
    </source>
</evidence>
<feature type="transmembrane region" description="Helical" evidence="1">
    <location>
        <begin position="30"/>
        <end position="50"/>
    </location>
</feature>
<dbReference type="InterPro" id="IPR010390">
    <property type="entry name" value="ABC-2_transporter-like"/>
</dbReference>
<dbReference type="AlphaFoldDB" id="A0A564UBH7"/>
<reference evidence="2 3" key="1">
    <citation type="submission" date="2019-07" db="EMBL/GenBank/DDBJ databases">
        <authorList>
            <person name="Hibberd C M."/>
            <person name="Gehrig L. J."/>
            <person name="Chang H.-W."/>
            <person name="Venkatesh S."/>
        </authorList>
    </citation>
    <scope>NUCLEOTIDE SEQUENCE [LARGE SCALE GENOMIC DNA]</scope>
    <source>
        <strain evidence="2">Dorea_longicatena_SSTS_Bg7063</strain>
    </source>
</reference>
<sequence>MRTVKYYTLLWKAYMRIGFLTAMQYPADTLIWVFSMLIREASGFIGIITIARAAGGLEEWNLYEICILFAMCAIVESIGQAFFDCIWNIEPAVHKGILDVYLVRPASPFIQLLGQYIHFQAILSMFVYIGVFVWAAYNLNLQIQGREICILIEYIVCGTIINSGIYTIFNCLNFWIVRGEDIAILVQTCREFVKYPLTVFPKLIQGFFTYLLPLGFVAYYPALYLLNKTNLPIGILLPMVALGIGIIATLLWKAGVKGYDSTGT</sequence>
<keyword evidence="1" id="KW-0812">Transmembrane</keyword>
<feature type="transmembrane region" description="Helical" evidence="1">
    <location>
        <begin position="62"/>
        <end position="83"/>
    </location>
</feature>
<dbReference type="PANTHER" id="PTHR36833">
    <property type="entry name" value="SLR0610 PROTEIN-RELATED"/>
    <property type="match status" value="1"/>
</dbReference>
<dbReference type="RefSeq" id="WP_028088100.1">
    <property type="nucleotide sequence ID" value="NZ_CABHNM010000054.1"/>
</dbReference>
<gene>
    <name evidence="2" type="ORF">DLSSTS7063_02335</name>
</gene>
<proteinExistence type="predicted"/>
<name>A0A564UBH7_9FIRM</name>
<organism evidence="2 3">
    <name type="scientific">Dorea longicatena</name>
    <dbReference type="NCBI Taxonomy" id="88431"/>
    <lineage>
        <taxon>Bacteria</taxon>
        <taxon>Bacillati</taxon>
        <taxon>Bacillota</taxon>
        <taxon>Clostridia</taxon>
        <taxon>Lachnospirales</taxon>
        <taxon>Lachnospiraceae</taxon>
        <taxon>Dorea</taxon>
    </lineage>
</organism>
<accession>A0A564UBH7</accession>
<evidence type="ECO:0000313" key="2">
    <source>
        <dbReference type="EMBL" id="VUX16914.1"/>
    </source>
</evidence>
<feature type="transmembrane region" description="Helical" evidence="1">
    <location>
        <begin position="207"/>
        <end position="226"/>
    </location>
</feature>
<dbReference type="Proteomes" id="UP000398619">
    <property type="component" value="Unassembled WGS sequence"/>
</dbReference>
<feature type="transmembrane region" description="Helical" evidence="1">
    <location>
        <begin position="117"/>
        <end position="137"/>
    </location>
</feature>
<keyword evidence="1" id="KW-0472">Membrane</keyword>
<keyword evidence="1" id="KW-1133">Transmembrane helix</keyword>